<dbReference type="InterPro" id="IPR048267">
    <property type="entry name" value="Arginosuc_syn_N"/>
</dbReference>
<dbReference type="InterPro" id="IPR018223">
    <property type="entry name" value="Arginosuc_synth_CS"/>
</dbReference>
<dbReference type="GO" id="GO:0004055">
    <property type="term" value="F:argininosuccinate synthase activity"/>
    <property type="evidence" value="ECO:0007669"/>
    <property type="project" value="UniProtKB-UniRule"/>
</dbReference>
<feature type="binding site" evidence="10">
    <location>
        <position position="279"/>
    </location>
    <ligand>
        <name>L-citrulline</name>
        <dbReference type="ChEBI" id="CHEBI:57743"/>
    </ligand>
</feature>
<keyword evidence="6 10" id="KW-0436">Ligase</keyword>
<evidence type="ECO:0000256" key="4">
    <source>
        <dbReference type="ARBA" id="ARBA00022490"/>
    </source>
</evidence>
<feature type="binding site" evidence="10">
    <location>
        <position position="130"/>
    </location>
    <ligand>
        <name>L-citrulline</name>
        <dbReference type="ChEBI" id="CHEBI:57743"/>
    </ligand>
</feature>
<evidence type="ECO:0000256" key="3">
    <source>
        <dbReference type="ARBA" id="ARBA00012286"/>
    </source>
</evidence>
<comment type="pathway">
    <text evidence="1 10">Amino-acid biosynthesis; L-arginine biosynthesis; L-arginine from L-ornithine and carbamoyl phosphate: step 2/3.</text>
</comment>
<dbReference type="FunFam" id="3.40.50.620:FF:000019">
    <property type="entry name" value="Argininosuccinate synthase"/>
    <property type="match status" value="1"/>
</dbReference>
<evidence type="ECO:0000256" key="5">
    <source>
        <dbReference type="ARBA" id="ARBA00022571"/>
    </source>
</evidence>
<dbReference type="Gene3D" id="1.20.5.470">
    <property type="entry name" value="Single helix bin"/>
    <property type="match status" value="1"/>
</dbReference>
<dbReference type="InterPro" id="IPR024074">
    <property type="entry name" value="AS_cat/multimer_dom_body"/>
</dbReference>
<keyword evidence="7 10" id="KW-0028">Amino-acid biosynthesis</keyword>
<accession>A0AA49FMV4</accession>
<comment type="similarity">
    <text evidence="10">Belongs to the argininosuccinate synthase family. Type 1 subfamily.</text>
</comment>
<feature type="domain" description="Arginosuccinate synthase-like N-terminal" evidence="11">
    <location>
        <begin position="6"/>
        <end position="169"/>
    </location>
</feature>
<dbReference type="HAMAP" id="MF_00005">
    <property type="entry name" value="Arg_succ_synth_type1"/>
    <property type="match status" value="1"/>
</dbReference>
<evidence type="ECO:0000256" key="10">
    <source>
        <dbReference type="HAMAP-Rule" id="MF_00005"/>
    </source>
</evidence>
<evidence type="ECO:0000259" key="12">
    <source>
        <dbReference type="Pfam" id="PF20979"/>
    </source>
</evidence>
<dbReference type="SUPFAM" id="SSF52402">
    <property type="entry name" value="Adenine nucleotide alpha hydrolases-like"/>
    <property type="match status" value="1"/>
</dbReference>
<feature type="binding site" evidence="10">
    <location>
        <begin position="10"/>
        <end position="18"/>
    </location>
    <ligand>
        <name>ATP</name>
        <dbReference type="ChEBI" id="CHEBI:30616"/>
    </ligand>
</feature>
<dbReference type="Pfam" id="PF00764">
    <property type="entry name" value="Arginosuc_synth"/>
    <property type="match status" value="1"/>
</dbReference>
<dbReference type="InterPro" id="IPR048268">
    <property type="entry name" value="Arginosuc_syn_C"/>
</dbReference>
<feature type="binding site" evidence="10">
    <location>
        <position position="267"/>
    </location>
    <ligand>
        <name>L-citrulline</name>
        <dbReference type="ChEBI" id="CHEBI:57743"/>
    </ligand>
</feature>
<organism evidence="13">
    <name type="scientific">Candidatus Nitricoxidivorans perseverans</name>
    <dbReference type="NCBI Taxonomy" id="2975601"/>
    <lineage>
        <taxon>Bacteria</taxon>
        <taxon>Pseudomonadati</taxon>
        <taxon>Pseudomonadota</taxon>
        <taxon>Betaproteobacteria</taxon>
        <taxon>Nitrosomonadales</taxon>
        <taxon>Sterolibacteriaceae</taxon>
        <taxon>Candidatus Nitricoxidivorans</taxon>
    </lineage>
</organism>
<feature type="binding site" evidence="10">
    <location>
        <position position="126"/>
    </location>
    <ligand>
        <name>L-aspartate</name>
        <dbReference type="ChEBI" id="CHEBI:29991"/>
    </ligand>
</feature>
<dbReference type="GO" id="GO:0006526">
    <property type="term" value="P:L-arginine biosynthetic process"/>
    <property type="evidence" value="ECO:0007669"/>
    <property type="project" value="UniProtKB-UniRule"/>
</dbReference>
<feature type="binding site" evidence="10">
    <location>
        <position position="120"/>
    </location>
    <ligand>
        <name>ATP</name>
        <dbReference type="ChEBI" id="CHEBI:30616"/>
    </ligand>
</feature>
<dbReference type="FunFam" id="3.90.1260.10:FF:000007">
    <property type="entry name" value="Argininosuccinate synthase"/>
    <property type="match status" value="1"/>
</dbReference>
<dbReference type="PANTHER" id="PTHR11587:SF2">
    <property type="entry name" value="ARGININOSUCCINATE SYNTHASE"/>
    <property type="match status" value="1"/>
</dbReference>
<comment type="subunit">
    <text evidence="2 10">Homotetramer.</text>
</comment>
<dbReference type="Gene3D" id="3.40.50.620">
    <property type="entry name" value="HUPs"/>
    <property type="match status" value="1"/>
</dbReference>
<evidence type="ECO:0000256" key="8">
    <source>
        <dbReference type="ARBA" id="ARBA00022741"/>
    </source>
</evidence>
<keyword evidence="4 10" id="KW-0963">Cytoplasm</keyword>
<keyword evidence="8 10" id="KW-0547">Nucleotide-binding</keyword>
<dbReference type="InterPro" id="IPR023434">
    <property type="entry name" value="Arginosuc_synth_type_1_subfam"/>
</dbReference>
<dbReference type="Pfam" id="PF20979">
    <property type="entry name" value="Arginosuc_syn_C"/>
    <property type="match status" value="1"/>
</dbReference>
<evidence type="ECO:0000256" key="6">
    <source>
        <dbReference type="ARBA" id="ARBA00022598"/>
    </source>
</evidence>
<dbReference type="FunFam" id="1.20.5.470:FF:000001">
    <property type="entry name" value="Argininosuccinate synthase"/>
    <property type="match status" value="1"/>
</dbReference>
<dbReference type="GO" id="GO:0000050">
    <property type="term" value="P:urea cycle"/>
    <property type="evidence" value="ECO:0007669"/>
    <property type="project" value="TreeGrafter"/>
</dbReference>
<dbReference type="PROSITE" id="PS00564">
    <property type="entry name" value="ARGININOSUCCIN_SYN_1"/>
    <property type="match status" value="1"/>
</dbReference>
<dbReference type="InterPro" id="IPR014729">
    <property type="entry name" value="Rossmann-like_a/b/a_fold"/>
</dbReference>
<dbReference type="Proteomes" id="UP001234916">
    <property type="component" value="Chromosome"/>
</dbReference>
<dbReference type="Gene3D" id="3.90.1260.10">
    <property type="entry name" value="Argininosuccinate synthetase, chain A, domain 2"/>
    <property type="match status" value="1"/>
</dbReference>
<dbReference type="SUPFAM" id="SSF69864">
    <property type="entry name" value="Argininosuccinate synthetase, C-terminal domain"/>
    <property type="match status" value="1"/>
</dbReference>
<comment type="subcellular location">
    <subcellularLocation>
        <location evidence="10">Cytoplasm</location>
    </subcellularLocation>
</comment>
<evidence type="ECO:0000256" key="7">
    <source>
        <dbReference type="ARBA" id="ARBA00022605"/>
    </source>
</evidence>
<sequence>MSEAKKVVLAYSGGLDTSVILKWLQDTYRCEVVTFTADLGQGEELEPARAKAEKLGIKPKNIFIADLREEFVRDFVFPMFRANTIYEGEYLLGTSIARPLIAKRLVEIARKTGADAISHGATGKGNDQVRFELGAYALMPNVKVIAPWREWDLLSREKLLAYAEKHGIPIEMKHKKGGSPYSMDANLLHISYEGRHLEDPSAEAEESMWRWTVSPEKAPNKPEYLDLQFKAGDLVAINGKKMKAHELLATLNRIGGQHGIGRLDLVENRYVGMKSRGCYETPGGTILMKAHRGIESVCLDREVAHLKDDLMPRYASLIYNGYWWSPERRALQVLIDHTQQTVNGWVRVKLYKGGVSVVSRDSKTDSLFDPTIATFEDDAGAYDQKDAGGFIKLNALRMRIAANAQNKRKGKK</sequence>
<dbReference type="CDD" id="cd01999">
    <property type="entry name" value="ASS"/>
    <property type="match status" value="1"/>
</dbReference>
<comment type="catalytic activity">
    <reaction evidence="10">
        <text>L-citrulline + L-aspartate + ATP = 2-(N(omega)-L-arginino)succinate + AMP + diphosphate + H(+)</text>
        <dbReference type="Rhea" id="RHEA:10932"/>
        <dbReference type="ChEBI" id="CHEBI:15378"/>
        <dbReference type="ChEBI" id="CHEBI:29991"/>
        <dbReference type="ChEBI" id="CHEBI:30616"/>
        <dbReference type="ChEBI" id="CHEBI:33019"/>
        <dbReference type="ChEBI" id="CHEBI:57472"/>
        <dbReference type="ChEBI" id="CHEBI:57743"/>
        <dbReference type="ChEBI" id="CHEBI:456215"/>
        <dbReference type="EC" id="6.3.4.5"/>
    </reaction>
</comment>
<dbReference type="EC" id="6.3.4.5" evidence="3 10"/>
<feature type="binding site" evidence="10">
    <location>
        <position position="37"/>
    </location>
    <ligand>
        <name>ATP</name>
        <dbReference type="ChEBI" id="CHEBI:30616"/>
    </ligand>
</feature>
<dbReference type="PROSITE" id="PS00565">
    <property type="entry name" value="ARGININOSUCCIN_SYN_2"/>
    <property type="match status" value="1"/>
</dbReference>
<gene>
    <name evidence="10" type="primary">argG</name>
    <name evidence="13" type="ORF">OHM77_04985</name>
</gene>
<evidence type="ECO:0000313" key="13">
    <source>
        <dbReference type="EMBL" id="WIM06624.1"/>
    </source>
</evidence>
<dbReference type="KEGG" id="npv:OHM77_04985"/>
<feature type="domain" description="Arginosuccinate synthase C-terminal" evidence="12">
    <location>
        <begin position="181"/>
        <end position="400"/>
    </location>
</feature>
<feature type="binding site" evidence="10">
    <location>
        <position position="127"/>
    </location>
    <ligand>
        <name>L-aspartate</name>
        <dbReference type="ChEBI" id="CHEBI:29991"/>
    </ligand>
</feature>
<reference evidence="13" key="1">
    <citation type="journal article" date="2023" name="Nat. Microbiol.">
        <title>Enrichment and characterization of a nitric oxide-reducing microbial community in a continuous bioreactor.</title>
        <authorList>
            <person name="Garrido-Amador P."/>
            <person name="Stortenbeker N."/>
            <person name="Wessels H.J.C.T."/>
            <person name="Speth D.R."/>
            <person name="Garcia-Heredia I."/>
            <person name="Kartal B."/>
        </authorList>
    </citation>
    <scope>NUCLEOTIDE SEQUENCE</scope>
    <source>
        <strain evidence="13">MAG1</strain>
    </source>
</reference>
<feature type="binding site" evidence="10">
    <location>
        <position position="95"/>
    </location>
    <ligand>
        <name>L-citrulline</name>
        <dbReference type="ChEBI" id="CHEBI:57743"/>
    </ligand>
</feature>
<feature type="binding site" evidence="10">
    <location>
        <position position="126"/>
    </location>
    <ligand>
        <name>L-citrulline</name>
        <dbReference type="ChEBI" id="CHEBI:57743"/>
    </ligand>
</feature>
<dbReference type="InterPro" id="IPR001518">
    <property type="entry name" value="Arginosuc_synth"/>
</dbReference>
<feature type="binding site" evidence="10">
    <location>
        <position position="182"/>
    </location>
    <ligand>
        <name>L-citrulline</name>
        <dbReference type="ChEBI" id="CHEBI:57743"/>
    </ligand>
</feature>
<evidence type="ECO:0000256" key="9">
    <source>
        <dbReference type="ARBA" id="ARBA00022840"/>
    </source>
</evidence>
<dbReference type="AlphaFoldDB" id="A0AA49FMV4"/>
<feature type="binding site" evidence="10">
    <location>
        <position position="90"/>
    </location>
    <ligand>
        <name>L-citrulline</name>
        <dbReference type="ChEBI" id="CHEBI:57743"/>
    </ligand>
</feature>
<dbReference type="EMBL" id="CP107246">
    <property type="protein sequence ID" value="WIM06624.1"/>
    <property type="molecule type" value="Genomic_DNA"/>
</dbReference>
<evidence type="ECO:0000259" key="11">
    <source>
        <dbReference type="Pfam" id="PF00764"/>
    </source>
</evidence>
<feature type="binding site" evidence="10">
    <location>
        <position position="122"/>
    </location>
    <ligand>
        <name>L-aspartate</name>
        <dbReference type="ChEBI" id="CHEBI:29991"/>
    </ligand>
</feature>
<dbReference type="PANTHER" id="PTHR11587">
    <property type="entry name" value="ARGININOSUCCINATE SYNTHASE"/>
    <property type="match status" value="1"/>
</dbReference>
<evidence type="ECO:0000256" key="2">
    <source>
        <dbReference type="ARBA" id="ARBA00011881"/>
    </source>
</evidence>
<name>A0AA49FMV4_9PROT</name>
<dbReference type="NCBIfam" id="TIGR00032">
    <property type="entry name" value="argG"/>
    <property type="match status" value="1"/>
</dbReference>
<dbReference type="GO" id="GO:0000053">
    <property type="term" value="P:argininosuccinate metabolic process"/>
    <property type="evidence" value="ECO:0007669"/>
    <property type="project" value="TreeGrafter"/>
</dbReference>
<dbReference type="GO" id="GO:0005737">
    <property type="term" value="C:cytoplasm"/>
    <property type="evidence" value="ECO:0007669"/>
    <property type="project" value="UniProtKB-SubCell"/>
</dbReference>
<protein>
    <recommendedName>
        <fullName evidence="3 10">Argininosuccinate synthase</fullName>
        <ecNumber evidence="3 10">6.3.4.5</ecNumber>
    </recommendedName>
    <alternativeName>
        <fullName evidence="10">Citrulline--aspartate ligase</fullName>
    </alternativeName>
</protein>
<dbReference type="NCBIfam" id="NF001770">
    <property type="entry name" value="PRK00509.1"/>
    <property type="match status" value="1"/>
</dbReference>
<keyword evidence="9 10" id="KW-0067">ATP-binding</keyword>
<proteinExistence type="inferred from homology"/>
<feature type="binding site" evidence="10">
    <location>
        <position position="191"/>
    </location>
    <ligand>
        <name>L-citrulline</name>
        <dbReference type="ChEBI" id="CHEBI:57743"/>
    </ligand>
</feature>
<evidence type="ECO:0000256" key="1">
    <source>
        <dbReference type="ARBA" id="ARBA00004967"/>
    </source>
</evidence>
<dbReference type="GO" id="GO:0005524">
    <property type="term" value="F:ATP binding"/>
    <property type="evidence" value="ECO:0007669"/>
    <property type="project" value="UniProtKB-UniRule"/>
</dbReference>
<keyword evidence="5 10" id="KW-0055">Arginine biosynthesis</keyword>